<evidence type="ECO:0000313" key="1">
    <source>
        <dbReference type="EMBL" id="TBU00998.1"/>
    </source>
</evidence>
<organism evidence="1 2">
    <name type="scientific">Hamiltosporidium tvaerminnensis</name>
    <dbReference type="NCBI Taxonomy" id="1176355"/>
    <lineage>
        <taxon>Eukaryota</taxon>
        <taxon>Fungi</taxon>
        <taxon>Fungi incertae sedis</taxon>
        <taxon>Microsporidia</taxon>
        <taxon>Dubosqiidae</taxon>
        <taxon>Hamiltosporidium</taxon>
    </lineage>
</organism>
<gene>
    <name evidence="1" type="ORF">CWI37_0836p0020</name>
</gene>
<name>A0A4Q9L0X7_9MICR</name>
<dbReference type="Proteomes" id="UP000292362">
    <property type="component" value="Unassembled WGS sequence"/>
</dbReference>
<reference evidence="1 2" key="1">
    <citation type="submission" date="2017-12" db="EMBL/GenBank/DDBJ databases">
        <authorList>
            <person name="Pombert J.-F."/>
            <person name="Haag K.L."/>
            <person name="Ebert D."/>
        </authorList>
    </citation>
    <scope>NUCLEOTIDE SEQUENCE [LARGE SCALE GENOMIC DNA]</scope>
    <source>
        <strain evidence="1">FI-OER-3-3</strain>
    </source>
</reference>
<proteinExistence type="predicted"/>
<accession>A0A4Q9L0X7</accession>
<protein>
    <submittedName>
        <fullName evidence="1">Uncharacterized protein</fullName>
    </submittedName>
</protein>
<dbReference type="AlphaFoldDB" id="A0A4Q9L0X7"/>
<evidence type="ECO:0000313" key="2">
    <source>
        <dbReference type="Proteomes" id="UP000292362"/>
    </source>
</evidence>
<sequence>MMLISNSKINSSILSRILEFNFLKTLNFFNRKIDFDKNDLEVDCNTSITKFIFRNSKILIPGNFLTFLESMKNLETLILSFYNGTIVPTKNDFNLIPKKMLKILIFLWTQQYLHP</sequence>
<dbReference type="VEuPathDB" id="MicrosporidiaDB:CWI37_0836p0020"/>
<dbReference type="EMBL" id="PITJ01000836">
    <property type="protein sequence ID" value="TBU00998.1"/>
    <property type="molecule type" value="Genomic_DNA"/>
</dbReference>
<comment type="caution">
    <text evidence="1">The sequence shown here is derived from an EMBL/GenBank/DDBJ whole genome shotgun (WGS) entry which is preliminary data.</text>
</comment>